<dbReference type="Proteomes" id="UP001266305">
    <property type="component" value="Unassembled WGS sequence"/>
</dbReference>
<organism evidence="2 3">
    <name type="scientific">Saguinus oedipus</name>
    <name type="common">Cotton-top tamarin</name>
    <name type="synonym">Oedipomidas oedipus</name>
    <dbReference type="NCBI Taxonomy" id="9490"/>
    <lineage>
        <taxon>Eukaryota</taxon>
        <taxon>Metazoa</taxon>
        <taxon>Chordata</taxon>
        <taxon>Craniata</taxon>
        <taxon>Vertebrata</taxon>
        <taxon>Euteleostomi</taxon>
        <taxon>Mammalia</taxon>
        <taxon>Eutheria</taxon>
        <taxon>Euarchontoglires</taxon>
        <taxon>Primates</taxon>
        <taxon>Haplorrhini</taxon>
        <taxon>Platyrrhini</taxon>
        <taxon>Cebidae</taxon>
        <taxon>Callitrichinae</taxon>
        <taxon>Saguinus</taxon>
    </lineage>
</organism>
<feature type="compositionally biased region" description="Basic and acidic residues" evidence="1">
    <location>
        <begin position="138"/>
        <end position="155"/>
    </location>
</feature>
<evidence type="ECO:0000313" key="3">
    <source>
        <dbReference type="Proteomes" id="UP001266305"/>
    </source>
</evidence>
<protein>
    <submittedName>
        <fullName evidence="2">Uncharacterized protein</fullName>
    </submittedName>
</protein>
<feature type="region of interest" description="Disordered" evidence="1">
    <location>
        <begin position="135"/>
        <end position="155"/>
    </location>
</feature>
<reference evidence="2 3" key="1">
    <citation type="submission" date="2023-05" db="EMBL/GenBank/DDBJ databases">
        <title>B98-5 Cell Line De Novo Hybrid Assembly: An Optical Mapping Approach.</title>
        <authorList>
            <person name="Kananen K."/>
            <person name="Auerbach J.A."/>
            <person name="Kautto E."/>
            <person name="Blachly J.S."/>
        </authorList>
    </citation>
    <scope>NUCLEOTIDE SEQUENCE [LARGE SCALE GENOMIC DNA]</scope>
    <source>
        <strain evidence="2">B95-8</strain>
        <tissue evidence="2">Cell line</tissue>
    </source>
</reference>
<dbReference type="EMBL" id="JASSZA010000015">
    <property type="protein sequence ID" value="KAK2092221.1"/>
    <property type="molecule type" value="Genomic_DNA"/>
</dbReference>
<accession>A0ABQ9U589</accession>
<sequence length="155" mass="17078">MAPPVWSRSYDEIVAARVTEPSGAGRFPGRLQQRQGRCRASWEFQCQNGKIDACAANGFPRGLDGSREEADTVARLALWIIESCFFRSDGRACGPKSRLDLRVCTCNLAAYEAKTSLGDKEVFAAGRWKMTPAFAGSEVRDGPERAWKGDKEGKE</sequence>
<evidence type="ECO:0000256" key="1">
    <source>
        <dbReference type="SAM" id="MobiDB-lite"/>
    </source>
</evidence>
<comment type="caution">
    <text evidence="2">The sequence shown here is derived from an EMBL/GenBank/DDBJ whole genome shotgun (WGS) entry which is preliminary data.</text>
</comment>
<evidence type="ECO:0000313" key="2">
    <source>
        <dbReference type="EMBL" id="KAK2092221.1"/>
    </source>
</evidence>
<proteinExistence type="predicted"/>
<keyword evidence="3" id="KW-1185">Reference proteome</keyword>
<name>A0ABQ9U589_SAGOE</name>
<gene>
    <name evidence="2" type="ORF">P7K49_028749</name>
</gene>